<comment type="catalytic activity">
    <reaction evidence="9 10">
        <text>L-arginyl-[protein] + NAD(+) = N(omega)-(ADP-D-ribosyl)-L-arginyl-[protein] + nicotinamide + H(+)</text>
        <dbReference type="Rhea" id="RHEA:19149"/>
        <dbReference type="Rhea" id="RHEA-COMP:10532"/>
        <dbReference type="Rhea" id="RHEA-COMP:15087"/>
        <dbReference type="ChEBI" id="CHEBI:15378"/>
        <dbReference type="ChEBI" id="CHEBI:17154"/>
        <dbReference type="ChEBI" id="CHEBI:29965"/>
        <dbReference type="ChEBI" id="CHEBI:57540"/>
        <dbReference type="ChEBI" id="CHEBI:142554"/>
        <dbReference type="EC" id="2.4.2.31"/>
    </reaction>
</comment>
<evidence type="ECO:0000256" key="5">
    <source>
        <dbReference type="ARBA" id="ARBA00022729"/>
    </source>
</evidence>
<evidence type="ECO:0000256" key="10">
    <source>
        <dbReference type="RuleBase" id="RU361228"/>
    </source>
</evidence>
<sequence>RSRSMERWVLGLVLLARALAAINPLPRVVKKVLDMAPTSFDDQYQGCIPMMEKELVELNRTEFTNNSIYATYWTHAAAEWRKREGHVPKPPALRTEHAVALMAYTVHGGMYKEFNAAVREDGSSREEYLNKFHFKTLHFLLTQALRILREAQPPQCYQVYRGVQGIRFRAQRRDLVRFGQFTSTSFLKSVAKKFSKDTFFSVTTCFGVPIRHFSTYPNEEEVLIPPYERFVVTKITKRWRKTHIHLESTGTFSKYNCEWLKGDIPRDGPSAGPSSGTSLLLWGLLLEDTALAAAGGP</sequence>
<evidence type="ECO:0000256" key="8">
    <source>
        <dbReference type="ARBA" id="ARBA00023157"/>
    </source>
</evidence>
<dbReference type="InterPro" id="IPR000768">
    <property type="entry name" value="ART"/>
</dbReference>
<dbReference type="GO" id="GO:0046677">
    <property type="term" value="P:response to antibiotic"/>
    <property type="evidence" value="ECO:0007669"/>
    <property type="project" value="UniProtKB-ARBA"/>
</dbReference>
<evidence type="ECO:0000256" key="1">
    <source>
        <dbReference type="ARBA" id="ARBA00009558"/>
    </source>
</evidence>
<keyword evidence="4" id="KW-0548">Nucleotidyltransferase</keyword>
<keyword evidence="2 10" id="KW-0328">Glycosyltransferase</keyword>
<keyword evidence="8" id="KW-1015">Disulfide bond</keyword>
<reference evidence="11" key="1">
    <citation type="submission" date="2025-08" db="UniProtKB">
        <authorList>
            <consortium name="Ensembl"/>
        </authorList>
    </citation>
    <scope>IDENTIFICATION</scope>
</reference>
<dbReference type="Ensembl" id="ENSCPGT00000013632.1">
    <property type="protein sequence ID" value="ENSCPGP00000012437.1"/>
    <property type="gene ID" value="ENSCPGG00000008824.1"/>
</dbReference>
<dbReference type="EC" id="2.4.2.31" evidence="10"/>
<name>A0A8C3JSI6_9CHAR</name>
<dbReference type="Pfam" id="PF01129">
    <property type="entry name" value="ART"/>
    <property type="match status" value="1"/>
</dbReference>
<evidence type="ECO:0000256" key="7">
    <source>
        <dbReference type="ARBA" id="ARBA00023027"/>
    </source>
</evidence>
<proteinExistence type="inferred from homology"/>
<evidence type="ECO:0000313" key="12">
    <source>
        <dbReference type="Proteomes" id="UP000694419"/>
    </source>
</evidence>
<feature type="chain" id="PRO_5034577049" description="NAD(P)(+)--arginine ADP-ribosyltransferase" evidence="10">
    <location>
        <begin position="21"/>
        <end position="297"/>
    </location>
</feature>
<protein>
    <recommendedName>
        <fullName evidence="10">NAD(P)(+)--arginine ADP-ribosyltransferase</fullName>
        <ecNumber evidence="10">2.4.2.31</ecNumber>
    </recommendedName>
    <alternativeName>
        <fullName evidence="10">Mono(ADP-ribosyl)transferase</fullName>
    </alternativeName>
</protein>
<dbReference type="GO" id="GO:0005615">
    <property type="term" value="C:extracellular space"/>
    <property type="evidence" value="ECO:0007669"/>
    <property type="project" value="UniProtKB-ARBA"/>
</dbReference>
<dbReference type="PANTHER" id="PTHR10339:SF19">
    <property type="entry name" value="GPI-LINKED NAD(P)(+)--ARGININE ADP-RIBOSYLTRANSFERASE 1"/>
    <property type="match status" value="1"/>
</dbReference>
<evidence type="ECO:0000256" key="3">
    <source>
        <dbReference type="ARBA" id="ARBA00022679"/>
    </source>
</evidence>
<comment type="similarity">
    <text evidence="1 10">Belongs to the Arg-specific ADP-ribosyltransferase family.</text>
</comment>
<dbReference type="PROSITE" id="PS51996">
    <property type="entry name" value="TR_MART"/>
    <property type="match status" value="1"/>
</dbReference>
<dbReference type="PANTHER" id="PTHR10339">
    <property type="entry name" value="ADP-RIBOSYLTRANSFERASE"/>
    <property type="match status" value="1"/>
</dbReference>
<keyword evidence="3 10" id="KW-0808">Transferase</keyword>
<evidence type="ECO:0000256" key="9">
    <source>
        <dbReference type="ARBA" id="ARBA00047597"/>
    </source>
</evidence>
<reference evidence="11" key="2">
    <citation type="submission" date="2025-09" db="UniProtKB">
        <authorList>
            <consortium name="Ensembl"/>
        </authorList>
    </citation>
    <scope>IDENTIFICATION</scope>
</reference>
<keyword evidence="7 10" id="KW-0520">NAD</keyword>
<dbReference type="GO" id="GO:0044194">
    <property type="term" value="C:cytolytic granule"/>
    <property type="evidence" value="ECO:0007669"/>
    <property type="project" value="UniProtKB-ARBA"/>
</dbReference>
<keyword evidence="12" id="KW-1185">Reference proteome</keyword>
<dbReference type="Gene3D" id="3.90.176.10">
    <property type="entry name" value="Toxin ADP-ribosyltransferase, Chain A, domain 1"/>
    <property type="match status" value="1"/>
</dbReference>
<evidence type="ECO:0000256" key="2">
    <source>
        <dbReference type="ARBA" id="ARBA00022676"/>
    </source>
</evidence>
<dbReference type="GO" id="GO:0106274">
    <property type="term" value="F:NAD+-protein-arginine ADP-ribosyltransferase activity"/>
    <property type="evidence" value="ECO:0007669"/>
    <property type="project" value="UniProtKB-EC"/>
</dbReference>
<feature type="signal peptide" evidence="10">
    <location>
        <begin position="1"/>
        <end position="20"/>
    </location>
</feature>
<dbReference type="GO" id="GO:0003950">
    <property type="term" value="F:NAD+ poly-ADP-ribosyltransferase activity"/>
    <property type="evidence" value="ECO:0007669"/>
    <property type="project" value="UniProtKB-ARBA"/>
</dbReference>
<organism evidence="11 12">
    <name type="scientific">Calidris pygmaea</name>
    <name type="common">Spoon-billed sandpiper</name>
    <dbReference type="NCBI Taxonomy" id="425635"/>
    <lineage>
        <taxon>Eukaryota</taxon>
        <taxon>Metazoa</taxon>
        <taxon>Chordata</taxon>
        <taxon>Craniata</taxon>
        <taxon>Vertebrata</taxon>
        <taxon>Euteleostomi</taxon>
        <taxon>Archelosauria</taxon>
        <taxon>Archosauria</taxon>
        <taxon>Dinosauria</taxon>
        <taxon>Saurischia</taxon>
        <taxon>Theropoda</taxon>
        <taxon>Coelurosauria</taxon>
        <taxon>Aves</taxon>
        <taxon>Neognathae</taxon>
        <taxon>Neoaves</taxon>
        <taxon>Charadriiformes</taxon>
        <taxon>Scolopacidae</taxon>
        <taxon>Calidris</taxon>
    </lineage>
</organism>
<keyword evidence="5 10" id="KW-0732">Signal</keyword>
<evidence type="ECO:0000256" key="6">
    <source>
        <dbReference type="ARBA" id="ARBA00022857"/>
    </source>
</evidence>
<dbReference type="SUPFAM" id="SSF56399">
    <property type="entry name" value="ADP-ribosylation"/>
    <property type="match status" value="1"/>
</dbReference>
<dbReference type="PRINTS" id="PR00970">
    <property type="entry name" value="RIBTRNSFRASE"/>
</dbReference>
<dbReference type="InterPro" id="IPR050999">
    <property type="entry name" value="ADP-ribosyltransferase_ARG"/>
</dbReference>
<keyword evidence="6 10" id="KW-0521">NADP</keyword>
<dbReference type="FunFam" id="3.90.176.10:FF:000001">
    <property type="entry name" value="NAD(P)(+)--arginine ADP-ribosyltransferase"/>
    <property type="match status" value="1"/>
</dbReference>
<evidence type="ECO:0000313" key="11">
    <source>
        <dbReference type="Ensembl" id="ENSCPGP00000012437.1"/>
    </source>
</evidence>
<dbReference type="PROSITE" id="PS01291">
    <property type="entry name" value="ART"/>
    <property type="match status" value="1"/>
</dbReference>
<dbReference type="GO" id="GO:0016779">
    <property type="term" value="F:nucleotidyltransferase activity"/>
    <property type="evidence" value="ECO:0007669"/>
    <property type="project" value="UniProtKB-KW"/>
</dbReference>
<accession>A0A8C3JSI6</accession>
<evidence type="ECO:0000256" key="4">
    <source>
        <dbReference type="ARBA" id="ARBA00022695"/>
    </source>
</evidence>
<dbReference type="AlphaFoldDB" id="A0A8C3JSI6"/>
<dbReference type="Proteomes" id="UP000694419">
    <property type="component" value="Unplaced"/>
</dbReference>